<evidence type="ECO:0000313" key="3">
    <source>
        <dbReference type="WBParaSite" id="maker-unitig_23808-snap-gene-0.2-mRNA-1"/>
    </source>
</evidence>
<evidence type="ECO:0000313" key="2">
    <source>
        <dbReference type="Proteomes" id="UP000095280"/>
    </source>
</evidence>
<sequence length="536" mass="59664">WRRTGPLQHGWRKKKAGLVRLLRSVIWERQHFQVVIRSYKKPGQLFGQIMKRLLDDAPESRALVTYPLPPLPPADATDAFHRTDDGYIDSWRSASKQADQRSAHSGTFNDVYNIEPAGHIGGRRQVRHGAALFRTSSNLWCSSPATCSGPSTISTATAARTIWSRVLKAATSTPFVFRQYTTSTIDLAWTYLGDWQAAGRRPRDRLHRPSRLDCGSGIVGLVELEWVDTLSTVDPEDMRVTITITAIEFCKQTRAIVHKSGTDFRQFSVTESRVENLEKSMRSRVLVARWTAPWSAGSEHIRTRRPNMGNFMLPTSCSPRWQADFVLVNSGSFRADCVCAAGDFRLGDHLSRLFPMLDPLWVSASTVRNACWPPSEQVAGRPVALPGEKRRLHCGPRRWSGRIPSGWVSGACAFTASTARGPPRSRVDPSSVQNRRDKPMVADTQYRMAPNITCLTAARTANGHRLPLAPLPAAGRRRGRAAWRGCWRLACKLKNATAAACPANEPVDCPAWVDSLAARRQPWKLLGAHRRPAVPG</sequence>
<dbReference type="Proteomes" id="UP000095280">
    <property type="component" value="Unplaced"/>
</dbReference>
<dbReference type="WBParaSite" id="maker-unitig_23808-snap-gene-0.2-mRNA-1">
    <property type="protein sequence ID" value="maker-unitig_23808-snap-gene-0.2-mRNA-1"/>
    <property type="gene ID" value="maker-unitig_23808-snap-gene-0.2"/>
</dbReference>
<organism evidence="2 3">
    <name type="scientific">Macrostomum lignano</name>
    <dbReference type="NCBI Taxonomy" id="282301"/>
    <lineage>
        <taxon>Eukaryota</taxon>
        <taxon>Metazoa</taxon>
        <taxon>Spiralia</taxon>
        <taxon>Lophotrochozoa</taxon>
        <taxon>Platyhelminthes</taxon>
        <taxon>Rhabditophora</taxon>
        <taxon>Macrostomorpha</taxon>
        <taxon>Macrostomida</taxon>
        <taxon>Macrostomidae</taxon>
        <taxon>Macrostomum</taxon>
    </lineage>
</organism>
<evidence type="ECO:0000256" key="1">
    <source>
        <dbReference type="SAM" id="MobiDB-lite"/>
    </source>
</evidence>
<name>A0A1I8F908_9PLAT</name>
<feature type="region of interest" description="Disordered" evidence="1">
    <location>
        <begin position="419"/>
        <end position="438"/>
    </location>
</feature>
<dbReference type="AlphaFoldDB" id="A0A1I8F908"/>
<reference evidence="3" key="1">
    <citation type="submission" date="2016-11" db="UniProtKB">
        <authorList>
            <consortium name="WormBaseParasite"/>
        </authorList>
    </citation>
    <scope>IDENTIFICATION</scope>
</reference>
<proteinExistence type="predicted"/>
<keyword evidence="2" id="KW-1185">Reference proteome</keyword>
<protein>
    <submittedName>
        <fullName evidence="3">DUF2263 domain-containing protein</fullName>
    </submittedName>
</protein>
<accession>A0A1I8F908</accession>